<evidence type="ECO:0000313" key="1">
    <source>
        <dbReference type="EMBL" id="KAF0769750.1"/>
    </source>
</evidence>
<proteinExistence type="predicted"/>
<name>A0A6G0ZFJ5_APHCR</name>
<reference evidence="1 2" key="1">
    <citation type="submission" date="2019-08" db="EMBL/GenBank/DDBJ databases">
        <title>Whole genome of Aphis craccivora.</title>
        <authorList>
            <person name="Voronova N.V."/>
            <person name="Shulinski R.S."/>
            <person name="Bandarenka Y.V."/>
            <person name="Zhorov D.G."/>
            <person name="Warner D."/>
        </authorList>
    </citation>
    <scope>NUCLEOTIDE SEQUENCE [LARGE SCALE GENOMIC DNA]</scope>
    <source>
        <strain evidence="1">180601</strain>
        <tissue evidence="1">Whole Body</tissue>
    </source>
</reference>
<dbReference type="Proteomes" id="UP000478052">
    <property type="component" value="Unassembled WGS sequence"/>
</dbReference>
<comment type="caution">
    <text evidence="1">The sequence shown here is derived from an EMBL/GenBank/DDBJ whole genome shotgun (WGS) entry which is preliminary data.</text>
</comment>
<accession>A0A6G0ZFJ5</accession>
<gene>
    <name evidence="1" type="ORF">FWK35_00022121</name>
</gene>
<evidence type="ECO:0000313" key="2">
    <source>
        <dbReference type="Proteomes" id="UP000478052"/>
    </source>
</evidence>
<keyword evidence="2" id="KW-1185">Reference proteome</keyword>
<dbReference type="EMBL" id="VUJU01000540">
    <property type="protein sequence ID" value="KAF0769750.1"/>
    <property type="molecule type" value="Genomic_DNA"/>
</dbReference>
<organism evidence="1 2">
    <name type="scientific">Aphis craccivora</name>
    <name type="common">Cowpea aphid</name>
    <dbReference type="NCBI Taxonomy" id="307492"/>
    <lineage>
        <taxon>Eukaryota</taxon>
        <taxon>Metazoa</taxon>
        <taxon>Ecdysozoa</taxon>
        <taxon>Arthropoda</taxon>
        <taxon>Hexapoda</taxon>
        <taxon>Insecta</taxon>
        <taxon>Pterygota</taxon>
        <taxon>Neoptera</taxon>
        <taxon>Paraneoptera</taxon>
        <taxon>Hemiptera</taxon>
        <taxon>Sternorrhyncha</taxon>
        <taxon>Aphidomorpha</taxon>
        <taxon>Aphidoidea</taxon>
        <taxon>Aphididae</taxon>
        <taxon>Aphidini</taxon>
        <taxon>Aphis</taxon>
        <taxon>Aphis</taxon>
    </lineage>
</organism>
<dbReference type="AlphaFoldDB" id="A0A6G0ZFJ5"/>
<sequence length="160" mass="18297">MNRIWTGDKKGNIVHILRITLDIRESSDIPLKKITIPESLTFEMTIIKSRRQSFEKVGLFVTCKDTIFAQAVTSGFYFNTLTTPPGSQIICVQNVVPIGFLLLRSNWLGCINDGSENDSKTSLVVMVTFRSIAGTKRTFDWNSGIFLMFIRRIHIQYPRY</sequence>
<protein>
    <submittedName>
        <fullName evidence="1">Uncharacterized protein</fullName>
    </submittedName>
</protein>